<dbReference type="GO" id="GO:0003723">
    <property type="term" value="F:RNA binding"/>
    <property type="evidence" value="ECO:0007669"/>
    <property type="project" value="UniProtKB-KW"/>
</dbReference>
<comment type="caution">
    <text evidence="6">The sequence shown here is derived from an EMBL/GenBank/DDBJ whole genome shotgun (WGS) entry which is preliminary data.</text>
</comment>
<organism evidence="6 7">
    <name type="scientific">Starmerella bacillaris</name>
    <name type="common">Yeast</name>
    <name type="synonym">Candida zemplinina</name>
    <dbReference type="NCBI Taxonomy" id="1247836"/>
    <lineage>
        <taxon>Eukaryota</taxon>
        <taxon>Fungi</taxon>
        <taxon>Dikarya</taxon>
        <taxon>Ascomycota</taxon>
        <taxon>Saccharomycotina</taxon>
        <taxon>Dipodascomycetes</taxon>
        <taxon>Dipodascales</taxon>
        <taxon>Trichomonascaceae</taxon>
        <taxon>Starmerella</taxon>
    </lineage>
</organism>
<dbReference type="GO" id="GO:0005852">
    <property type="term" value="C:eukaryotic translation initiation factor 3 complex"/>
    <property type="evidence" value="ECO:0007669"/>
    <property type="project" value="InterPro"/>
</dbReference>
<evidence type="ECO:0000256" key="4">
    <source>
        <dbReference type="ARBA" id="ARBA00022917"/>
    </source>
</evidence>
<evidence type="ECO:0000256" key="1">
    <source>
        <dbReference type="ARBA" id="ARBA00022490"/>
    </source>
</evidence>
<dbReference type="AlphaFoldDB" id="A0AAV5RLW0"/>
<name>A0AAV5RLW0_STABA</name>
<proteinExistence type="predicted"/>
<gene>
    <name evidence="6" type="ORF">DASB73_026960</name>
</gene>
<protein>
    <recommendedName>
        <fullName evidence="8">Eukaryotic translation initiation factor 3 subunit D</fullName>
    </recommendedName>
</protein>
<feature type="region of interest" description="Disordered" evidence="5">
    <location>
        <begin position="115"/>
        <end position="173"/>
    </location>
</feature>
<evidence type="ECO:0008006" key="8">
    <source>
        <dbReference type="Google" id="ProtNLM"/>
    </source>
</evidence>
<evidence type="ECO:0000256" key="2">
    <source>
        <dbReference type="ARBA" id="ARBA00022540"/>
    </source>
</evidence>
<evidence type="ECO:0000256" key="3">
    <source>
        <dbReference type="ARBA" id="ARBA00022884"/>
    </source>
</evidence>
<sequence length="555" mass="61684">MVNLWGPSDDVPKNLQFDGFAYAPFSKGDKLGKVADWAADPAKEAKDQKRAQGRGFRDPYYAYGASGSSFFAGEETESPASFSIVESINSRIQPFYPKNQNNTYRAAVFRSRRNQTPANANKPGAPVATPAQPVPRSQPMSRGPRTMTIGSATNHNRRGGRQQPWQQDKMKSRKPSVIIDNDWKLVQTNNFSELQKLHYHVNESKVLGEYGSVQVFDKRMDKLLGAQKLKRADVTEYNVSTSEDPVIRSIVESNTGKPGTPKVYATDAIVALLMCATKSYVPWDIIVTKKDGNIFFDKRDNSAIDRPAVDENSKTPPQDVADLKINSASELALEESYINLNFTAGVIMNGKENEYSFPKPNPFSSGDEPENAPLLPKGYIYKEFNLEIEPEKEPIPLVLRMDIDAAVDRQGEKELANVHALLEYGGSKPLVWKDRFADHSGAIISEEMKNNLNKLSQWTCRALLAGSQAIKIGFVSRASAKDEKNHQIISVVTHNPSQFAKQLNFNESMGWGIIKSLVNVFSELDDGKFVILREPNQQAVSIYEVPSDAVIEASS</sequence>
<evidence type="ECO:0000256" key="5">
    <source>
        <dbReference type="SAM" id="MobiDB-lite"/>
    </source>
</evidence>
<dbReference type="GO" id="GO:0003743">
    <property type="term" value="F:translation initiation factor activity"/>
    <property type="evidence" value="ECO:0007669"/>
    <property type="project" value="UniProtKB-KW"/>
</dbReference>
<evidence type="ECO:0000313" key="7">
    <source>
        <dbReference type="Proteomes" id="UP001362899"/>
    </source>
</evidence>
<dbReference type="EMBL" id="BTGC01000008">
    <property type="protein sequence ID" value="GMM51733.1"/>
    <property type="molecule type" value="Genomic_DNA"/>
</dbReference>
<reference evidence="6 7" key="1">
    <citation type="journal article" date="2023" name="Elife">
        <title>Identification of key yeast species and microbe-microbe interactions impacting larval growth of Drosophila in the wild.</title>
        <authorList>
            <person name="Mure A."/>
            <person name="Sugiura Y."/>
            <person name="Maeda R."/>
            <person name="Honda K."/>
            <person name="Sakurai N."/>
            <person name="Takahashi Y."/>
            <person name="Watada M."/>
            <person name="Katoh T."/>
            <person name="Gotoh A."/>
            <person name="Gotoh Y."/>
            <person name="Taniguchi I."/>
            <person name="Nakamura K."/>
            <person name="Hayashi T."/>
            <person name="Katayama T."/>
            <person name="Uemura T."/>
            <person name="Hattori Y."/>
        </authorList>
    </citation>
    <scope>NUCLEOTIDE SEQUENCE [LARGE SCALE GENOMIC DNA]</scope>
    <source>
        <strain evidence="6 7">SB-73</strain>
    </source>
</reference>
<keyword evidence="7" id="KW-1185">Reference proteome</keyword>
<dbReference type="Pfam" id="PF05091">
    <property type="entry name" value="eIF-3_zeta"/>
    <property type="match status" value="1"/>
</dbReference>
<keyword evidence="2" id="KW-0396">Initiation factor</keyword>
<keyword evidence="4" id="KW-0648">Protein biosynthesis</keyword>
<keyword evidence="1" id="KW-0963">Cytoplasm</keyword>
<dbReference type="InterPro" id="IPR007783">
    <property type="entry name" value="eIF3d"/>
</dbReference>
<keyword evidence="3" id="KW-0694">RNA-binding</keyword>
<accession>A0AAV5RLW0</accession>
<dbReference type="PANTHER" id="PTHR12399">
    <property type="entry name" value="EUKARYOTIC TRANSLATION INITIATION FACTOR 3 SUBUNIT 7"/>
    <property type="match status" value="1"/>
</dbReference>
<dbReference type="PIRSF" id="PIRSF016281">
    <property type="entry name" value="EIF-3_zeta"/>
    <property type="match status" value="1"/>
</dbReference>
<dbReference type="Proteomes" id="UP001362899">
    <property type="component" value="Unassembled WGS sequence"/>
</dbReference>
<dbReference type="PANTHER" id="PTHR12399:SF0">
    <property type="entry name" value="EUKARYOTIC TRANSLATION INITIATION FACTOR 3 SUBUNIT D"/>
    <property type="match status" value="1"/>
</dbReference>
<evidence type="ECO:0000313" key="6">
    <source>
        <dbReference type="EMBL" id="GMM51733.1"/>
    </source>
</evidence>